<keyword evidence="2" id="KW-0472">Membrane</keyword>
<keyword evidence="1" id="KW-0175">Coiled coil</keyword>
<dbReference type="GeneID" id="24561597"/>
<dbReference type="OrthoDB" id="10254720at2759"/>
<accession>A0A061BPC5</accession>
<feature type="transmembrane region" description="Helical" evidence="2">
    <location>
        <begin position="1922"/>
        <end position="1943"/>
    </location>
</feature>
<protein>
    <recommendedName>
        <fullName evidence="4">C3H1-type domain-containing protein</fullName>
    </recommendedName>
</protein>
<reference evidence="3" key="1">
    <citation type="journal article" date="2014" name="Nucleic Acids Res.">
        <title>The evolutionary dynamics of variant antigen genes in Babesia reveal a history of genomic innovation underlying host-parasite interaction.</title>
        <authorList>
            <person name="Jackson A.P."/>
            <person name="Otto T.D."/>
            <person name="Darby A."/>
            <person name="Ramaprasad A."/>
            <person name="Xia D."/>
            <person name="Echaide I.E."/>
            <person name="Farber M."/>
            <person name="Gahlot S."/>
            <person name="Gamble J."/>
            <person name="Gupta D."/>
            <person name="Gupta Y."/>
            <person name="Jackson L."/>
            <person name="Malandrin L."/>
            <person name="Malas T.B."/>
            <person name="Moussa E."/>
            <person name="Nair M."/>
            <person name="Reid AJ."/>
            <person name="Sanders M."/>
            <person name="Sharma J."/>
            <person name="Tracey A."/>
            <person name="Quail M.A."/>
            <person name="Weir W."/>
            <person name="Wastling J.M."/>
            <person name="Hall N."/>
            <person name="Willadsen P."/>
            <person name="Lingelbach K."/>
            <person name="Shiels B."/>
            <person name="Tait A."/>
            <person name="Berriman M."/>
            <person name="Allred D.R."/>
            <person name="Pain A."/>
        </authorList>
    </citation>
    <scope>NUCLEOTIDE SEQUENCE</scope>
    <source>
        <strain evidence="3">Bond</strain>
    </source>
</reference>
<dbReference type="VEuPathDB" id="PiroplasmaDB:BBBOND_0000160"/>
<name>A0A061BPC5_BABBI</name>
<sequence>MGFLSGVLSAVKDENEVTTYDNGAKNIKKIIDTLEKNLGNGPQKFTDALSAVSDWLNDYFTQVEKYTVNVTSELQVLKDDKVSAHIRSVAGQGTQNLETQLKAWTTRLPIIFGEVDNIETQHVMKLDNRLKTEIMHETRHIKEAVKMLGDSAAEKEFGSQAKLVDETLIQERKKLDSAIENEHKRVREILQKEFDKLWMEVKNLNRARSTHFQNIIERLNEAEAFINNDFDWQYRNQIETLFKHLKDEMVSIDRTNEPAGAKDKKSNLNVKFSELIDTVKMVGDKIGTENTALDKWKHAAMDAILKADVKCEEIVKKLKGEGDTGKEGEKRGVTDAAQELQTKADDLRTKAYTAKQKVTAKVKEALKAVGTMNEDLKKDLFKVKEALKDAIIQLAETLETNLKQDLIQLEQGVKGVFKTLKDSTSGFYTKFQQNKDALKRAIQNVSDDLGKMTDLNRIATIEGLQSKTTLLQALQKGNAFNELMSYFEKLNSEVMTPLKKAMTAIGVGWKTFVYGTTLHDAQGAVRTADAELQVLRSNFKGGDSFAGIHSLRDQLTQYGITIDGVDDLKSKLYSVAPTVVEKSKSFLSISKDDAEKIIPELGAIGEAVADHSKTLVTEVMNKIRQKVPEEVKAVAEVLKARAIKCTNLVTQASVDVKEFGLNGVEGTVTGLETLVSDFNSNIKTVVDNLEDNVGAKFPKAPDGRINLDGEINFMKQFKQTRHKAKLGQLSNRSGDHNDVLDQQLPSANSSVDLTKPNGLDKYTQHVKQNPDSFATHSTSNMENIESDSKLPYAIKEIFTTLHDANHLGKVDYGGAGTDTHTFDSQTFTKLHEKMTANLNKFTEVIEKLVNGGGVSNSDLEDYLKRLKNMLDKDAETYYGASITGLKKIRLELGQLQSRIVQATSTDAAKQEIDIIIQKLEELPKAVDEQRAVALKHVGELRRSLEQQITFIRQAVETADYELKESIKTVRATLKEAHENNKLAASHLRTTLLDTTKRGFEEITLQVQSFFAEQKMADLAGLQKLIDRQMKNIKRIIGKHLSTDLKGFLKTLQCGSIKVTTNKNIKLLTDLASAISRSPAHNPSHLKHLAEAFHDFCQPLHTYLLGEITRANLNNSGTTPNYSARLKSIFTAFSTLLPHLREANKYDHRVPSMLSNLRDALTVLKPDGFSTPNSSTLDCITSGLTKFADELDKAYISVYDGQGFEGKVVEETGTVEVYTTGVYPVYLSTEYGKKCAKVFCTALEILFHDLSELREECKRDWKDLNICMHPGEDIENGLASYLKNCGYGVPSKQGVQDGELRYGESWTGESIRATLLIKQHDATLTRTAFRLVYDTDDKDDEQSAPTHSVLKQLIDYLIRFYQVCHHDTATSTKYPSNVYQMLTWLSGLPHSTVYDKLYLNGFAELFEKKDNQGENSDGGITFEIGGDGSDGSSIAVSTKEDNKLEAYPVSITPAGLSDILTAVCSGAHDVLTSVLGHGHAGGRYACDFNTNPDKFSYPADMVTLACWLYDILRRVHHQLYFLYQQCYHNTERNGWAECYYGRYVAGSSWQCNRMQCPDQTCEQKCKQTCNQIHNQKGDQHPNCGLKSPLQSFLEDGLQGFLPHNVKFERGKMECSVKGHFNLPCKTPMGFGNISDLASHTQRGRHIYEALKRLCGDERSPLPKLCGQLSCLLPSAPKTLDDMFGFYYRLLRGWNSNYPRRQEHRETALEGAVKDANFGNEETKLDVTTIFKKNDHGSKENMTHLTGDLYALVDCNGMTSSAPSHPCGRYMRPICHDMCGTFTKENADKYLSWIVYCTETFLQLLKQLYEECAKNCDGERPKCRVSKCRNGCKAYNLPAADGSTHIESCNSIVNCKFMRPTFYKYGLVLGDCRSLSAKTTKRTCKDLCIVLKSVTNEIEVDGHPLAKLVHVTIPQFIFTIRAPFIWLNVALWLLSLLYLTHIMVIRLDLLHIKSHLHSPSSHRIAAQSLLAAARVNKLNRVFYLQP</sequence>
<evidence type="ECO:0000256" key="1">
    <source>
        <dbReference type="SAM" id="Coils"/>
    </source>
</evidence>
<dbReference type="EMBL" id="LK054826">
    <property type="protein sequence ID" value="CDR71370.1"/>
    <property type="molecule type" value="Genomic_DNA"/>
</dbReference>
<reference evidence="3" key="2">
    <citation type="submission" date="2014-06" db="EMBL/GenBank/DDBJ databases">
        <authorList>
            <person name="Aslett M."/>
            <person name="De Silva Nishadi"/>
        </authorList>
    </citation>
    <scope>NUCLEOTIDE SEQUENCE</scope>
    <source>
        <strain evidence="3">Bond</strain>
    </source>
</reference>
<evidence type="ECO:0008006" key="4">
    <source>
        <dbReference type="Google" id="ProtNLM"/>
    </source>
</evidence>
<feature type="coiled-coil region" evidence="1">
    <location>
        <begin position="330"/>
        <end position="357"/>
    </location>
</feature>
<keyword evidence="2" id="KW-0812">Transmembrane</keyword>
<evidence type="ECO:0000256" key="2">
    <source>
        <dbReference type="SAM" id="Phobius"/>
    </source>
</evidence>
<evidence type="ECO:0000313" key="3">
    <source>
        <dbReference type="EMBL" id="CDR71370.1"/>
    </source>
</evidence>
<organism evidence="3">
    <name type="scientific">Babesia bigemina</name>
    <dbReference type="NCBI Taxonomy" id="5866"/>
    <lineage>
        <taxon>Eukaryota</taxon>
        <taxon>Sar</taxon>
        <taxon>Alveolata</taxon>
        <taxon>Apicomplexa</taxon>
        <taxon>Aconoidasida</taxon>
        <taxon>Piroplasmida</taxon>
        <taxon>Babesiidae</taxon>
        <taxon>Babesia</taxon>
    </lineage>
</organism>
<proteinExistence type="predicted"/>
<dbReference type="RefSeq" id="XP_012770320.1">
    <property type="nucleotide sequence ID" value="XM_012914866.1"/>
</dbReference>
<keyword evidence="2" id="KW-1133">Transmembrane helix</keyword>
<dbReference type="KEGG" id="bbig:BBBOND_0000160"/>
<gene>
    <name evidence="3" type="ORF">BBBOND_0000160</name>
</gene>